<feature type="domain" description="HTH tetR-type" evidence="5">
    <location>
        <begin position="1"/>
        <end position="59"/>
    </location>
</feature>
<dbReference type="InterPro" id="IPR050109">
    <property type="entry name" value="HTH-type_TetR-like_transc_reg"/>
</dbReference>
<dbReference type="SUPFAM" id="SSF48498">
    <property type="entry name" value="Tetracyclin repressor-like, C-terminal domain"/>
    <property type="match status" value="1"/>
</dbReference>
<organism evidence="6 7">
    <name type="scientific">Thermosporothrix hazakensis</name>
    <dbReference type="NCBI Taxonomy" id="644383"/>
    <lineage>
        <taxon>Bacteria</taxon>
        <taxon>Bacillati</taxon>
        <taxon>Chloroflexota</taxon>
        <taxon>Ktedonobacteria</taxon>
        <taxon>Ktedonobacterales</taxon>
        <taxon>Thermosporotrichaceae</taxon>
        <taxon>Thermosporothrix</taxon>
    </lineage>
</organism>
<dbReference type="GO" id="GO:0000976">
    <property type="term" value="F:transcription cis-regulatory region binding"/>
    <property type="evidence" value="ECO:0007669"/>
    <property type="project" value="TreeGrafter"/>
</dbReference>
<dbReference type="PROSITE" id="PS01081">
    <property type="entry name" value="HTH_TETR_1"/>
    <property type="match status" value="1"/>
</dbReference>
<comment type="caution">
    <text evidence="6">The sequence shown here is derived from an EMBL/GenBank/DDBJ whole genome shotgun (WGS) entry which is preliminary data.</text>
</comment>
<dbReference type="EMBL" id="QKUF01000013">
    <property type="protein sequence ID" value="PZW27093.1"/>
    <property type="molecule type" value="Genomic_DNA"/>
</dbReference>
<keyword evidence="3" id="KW-0804">Transcription</keyword>
<dbReference type="InterPro" id="IPR023772">
    <property type="entry name" value="DNA-bd_HTH_TetR-type_CS"/>
</dbReference>
<keyword evidence="7" id="KW-1185">Reference proteome</keyword>
<dbReference type="AlphaFoldDB" id="A0A326U5Q2"/>
<reference evidence="6 7" key="1">
    <citation type="submission" date="2018-06" db="EMBL/GenBank/DDBJ databases">
        <title>Genomic Encyclopedia of Archaeal and Bacterial Type Strains, Phase II (KMG-II): from individual species to whole genera.</title>
        <authorList>
            <person name="Goeker M."/>
        </authorList>
    </citation>
    <scope>NUCLEOTIDE SEQUENCE [LARGE SCALE GENOMIC DNA]</scope>
    <source>
        <strain evidence="6 7">ATCC BAA-1881</strain>
    </source>
</reference>
<evidence type="ECO:0000256" key="4">
    <source>
        <dbReference type="PROSITE-ProRule" id="PRU00335"/>
    </source>
</evidence>
<dbReference type="PROSITE" id="PS50977">
    <property type="entry name" value="HTH_TETR_2"/>
    <property type="match status" value="1"/>
</dbReference>
<keyword evidence="2 4" id="KW-0238">DNA-binding</keyword>
<dbReference type="PANTHER" id="PTHR30055:SF148">
    <property type="entry name" value="TETR-FAMILY TRANSCRIPTIONAL REGULATOR"/>
    <property type="match status" value="1"/>
</dbReference>
<dbReference type="InterPro" id="IPR036271">
    <property type="entry name" value="Tet_transcr_reg_TetR-rel_C_sf"/>
</dbReference>
<dbReference type="Gene3D" id="1.10.10.60">
    <property type="entry name" value="Homeodomain-like"/>
    <property type="match status" value="1"/>
</dbReference>
<evidence type="ECO:0000259" key="5">
    <source>
        <dbReference type="PROSITE" id="PS50977"/>
    </source>
</evidence>
<dbReference type="InterPro" id="IPR001647">
    <property type="entry name" value="HTH_TetR"/>
</dbReference>
<dbReference type="RefSeq" id="WP_170142727.1">
    <property type="nucleotide sequence ID" value="NZ_BIFX01000002.1"/>
</dbReference>
<evidence type="ECO:0000256" key="2">
    <source>
        <dbReference type="ARBA" id="ARBA00023125"/>
    </source>
</evidence>
<protein>
    <submittedName>
        <fullName evidence="6">TetR family transcriptional regulator</fullName>
    </submittedName>
</protein>
<dbReference type="GO" id="GO:0003700">
    <property type="term" value="F:DNA-binding transcription factor activity"/>
    <property type="evidence" value="ECO:0007669"/>
    <property type="project" value="TreeGrafter"/>
</dbReference>
<dbReference type="InterPro" id="IPR009057">
    <property type="entry name" value="Homeodomain-like_sf"/>
</dbReference>
<keyword evidence="1" id="KW-0805">Transcription regulation</keyword>
<gene>
    <name evidence="6" type="ORF">EI42_03656</name>
</gene>
<proteinExistence type="predicted"/>
<dbReference type="PANTHER" id="PTHR30055">
    <property type="entry name" value="HTH-TYPE TRANSCRIPTIONAL REGULATOR RUTR"/>
    <property type="match status" value="1"/>
</dbReference>
<name>A0A326U5Q2_THEHA</name>
<accession>A0A326U5Q2</accession>
<dbReference type="Proteomes" id="UP000248806">
    <property type="component" value="Unassembled WGS sequence"/>
</dbReference>
<dbReference type="Pfam" id="PF16859">
    <property type="entry name" value="TetR_C_11"/>
    <property type="match status" value="1"/>
</dbReference>
<feature type="DNA-binding region" description="H-T-H motif" evidence="4">
    <location>
        <begin position="22"/>
        <end position="41"/>
    </location>
</feature>
<dbReference type="InterPro" id="IPR011075">
    <property type="entry name" value="TetR_C"/>
</dbReference>
<evidence type="ECO:0000313" key="7">
    <source>
        <dbReference type="Proteomes" id="UP000248806"/>
    </source>
</evidence>
<evidence type="ECO:0000313" key="6">
    <source>
        <dbReference type="EMBL" id="PZW27093.1"/>
    </source>
</evidence>
<dbReference type="SUPFAM" id="SSF46689">
    <property type="entry name" value="Homeodomain-like"/>
    <property type="match status" value="1"/>
</dbReference>
<evidence type="ECO:0000256" key="1">
    <source>
        <dbReference type="ARBA" id="ARBA00023015"/>
    </source>
</evidence>
<sequence>MRKAVLTTTLDLLSQRGYEAMTTRDIAAHAGVNEASLFRRWGTKAAIVAEALQNYSATETPTPDTGALRTDLLALLRGIIARIQTPLGKVIDQIVVGQNTQPELEEVRRAYWRDRFKRAEAIIQRAKDRGELPEDIDAHFLVEVAIGPIVVRANATDQPLDDQLPEQIVTLILSSIQQKSTSSN</sequence>
<dbReference type="Pfam" id="PF00440">
    <property type="entry name" value="TetR_N"/>
    <property type="match status" value="1"/>
</dbReference>
<dbReference type="PRINTS" id="PR00455">
    <property type="entry name" value="HTHTETR"/>
</dbReference>
<dbReference type="Gene3D" id="1.10.357.10">
    <property type="entry name" value="Tetracycline Repressor, domain 2"/>
    <property type="match status" value="1"/>
</dbReference>
<evidence type="ECO:0000256" key="3">
    <source>
        <dbReference type="ARBA" id="ARBA00023163"/>
    </source>
</evidence>